<name>A0A2S0HTI8_9FLAO</name>
<evidence type="ECO:0000313" key="1">
    <source>
        <dbReference type="EMBL" id="AVI50001.1"/>
    </source>
</evidence>
<sequence length="196" mass="21771">MKKALLFASIVAVLLTQCGKETDPFLIGNGSIGQLNKKTQMKQLDSIFANDSIVKVGQIEDAPETQGEVEIYEKGGKKLMLLSPEDEKDPNSVITNIQIFDERYITDKGLGKGSTFGELKANYEIAAIENAINSVVIFIKDSDVFITIDKKQLPENIRYNYNAKIEASQIPDTATFKYFMVGWDADEEEADTASEE</sequence>
<proteinExistence type="predicted"/>
<dbReference type="KEGG" id="aue:C5O00_01990"/>
<accession>A0A2S0HTI8</accession>
<dbReference type="OrthoDB" id="1436858at2"/>
<protein>
    <submittedName>
        <fullName evidence="1">Uncharacterized protein</fullName>
    </submittedName>
</protein>
<organism evidence="1 2">
    <name type="scientific">Pukyongia salina</name>
    <dbReference type="NCBI Taxonomy" id="2094025"/>
    <lineage>
        <taxon>Bacteria</taxon>
        <taxon>Pseudomonadati</taxon>
        <taxon>Bacteroidota</taxon>
        <taxon>Flavobacteriia</taxon>
        <taxon>Flavobacteriales</taxon>
        <taxon>Flavobacteriaceae</taxon>
        <taxon>Pukyongia</taxon>
    </lineage>
</organism>
<dbReference type="RefSeq" id="WP_105214450.1">
    <property type="nucleotide sequence ID" value="NZ_CP027062.1"/>
</dbReference>
<dbReference type="EMBL" id="CP027062">
    <property type="protein sequence ID" value="AVI50001.1"/>
    <property type="molecule type" value="Genomic_DNA"/>
</dbReference>
<dbReference type="Proteomes" id="UP000238442">
    <property type="component" value="Chromosome"/>
</dbReference>
<evidence type="ECO:0000313" key="2">
    <source>
        <dbReference type="Proteomes" id="UP000238442"/>
    </source>
</evidence>
<gene>
    <name evidence="1" type="ORF">C5O00_01990</name>
</gene>
<keyword evidence="2" id="KW-1185">Reference proteome</keyword>
<reference evidence="1 2" key="1">
    <citation type="submission" date="2018-02" db="EMBL/GenBank/DDBJ databases">
        <title>Genomic analysis of the strain RR4-38 isolated from a seawater recirculating aquaculture system.</title>
        <authorList>
            <person name="Kim Y.-S."/>
            <person name="Jang Y.H."/>
            <person name="Kim K.-H."/>
        </authorList>
    </citation>
    <scope>NUCLEOTIDE SEQUENCE [LARGE SCALE GENOMIC DNA]</scope>
    <source>
        <strain evidence="1 2">RR4-38</strain>
    </source>
</reference>
<dbReference type="AlphaFoldDB" id="A0A2S0HTI8"/>